<proteinExistence type="predicted"/>
<comment type="caution">
    <text evidence="3">The sequence shown here is derived from an EMBL/GenBank/DDBJ whole genome shotgun (WGS) entry which is preliminary data.</text>
</comment>
<feature type="region of interest" description="Disordered" evidence="1">
    <location>
        <begin position="676"/>
        <end position="695"/>
    </location>
</feature>
<evidence type="ECO:0000259" key="2">
    <source>
        <dbReference type="PROSITE" id="PS51203"/>
    </source>
</evidence>
<dbReference type="InterPro" id="IPR008978">
    <property type="entry name" value="HSP20-like_chaperone"/>
</dbReference>
<keyword evidence="4" id="KW-1185">Reference proteome</keyword>
<evidence type="ECO:0000256" key="1">
    <source>
        <dbReference type="SAM" id="MobiDB-lite"/>
    </source>
</evidence>
<dbReference type="Gene3D" id="2.60.40.790">
    <property type="match status" value="3"/>
</dbReference>
<dbReference type="CDD" id="cd06463">
    <property type="entry name" value="p23_like"/>
    <property type="match status" value="1"/>
</dbReference>
<dbReference type="SUPFAM" id="SSF49764">
    <property type="entry name" value="HSP20-like chaperones"/>
    <property type="match status" value="2"/>
</dbReference>
<dbReference type="Proteomes" id="UP001363151">
    <property type="component" value="Unassembled WGS sequence"/>
</dbReference>
<gene>
    <name evidence="3" type="ORF">SO694_00092083</name>
</gene>
<feature type="region of interest" description="Disordered" evidence="1">
    <location>
        <begin position="1"/>
        <end position="43"/>
    </location>
</feature>
<feature type="compositionally biased region" description="Acidic residues" evidence="1">
    <location>
        <begin position="498"/>
        <end position="510"/>
    </location>
</feature>
<feature type="domain" description="CS" evidence="2">
    <location>
        <begin position="572"/>
        <end position="668"/>
    </location>
</feature>
<name>A0ABR1FS57_AURAN</name>
<dbReference type="InterPro" id="IPR007052">
    <property type="entry name" value="CS_dom"/>
</dbReference>
<accession>A0ABR1FS57</accession>
<feature type="domain" description="CS" evidence="2">
    <location>
        <begin position="98"/>
        <end position="188"/>
    </location>
</feature>
<evidence type="ECO:0000313" key="3">
    <source>
        <dbReference type="EMBL" id="KAK7236832.1"/>
    </source>
</evidence>
<organism evidence="3 4">
    <name type="scientific">Aureococcus anophagefferens</name>
    <name type="common">Harmful bloom alga</name>
    <dbReference type="NCBI Taxonomy" id="44056"/>
    <lineage>
        <taxon>Eukaryota</taxon>
        <taxon>Sar</taxon>
        <taxon>Stramenopiles</taxon>
        <taxon>Ochrophyta</taxon>
        <taxon>Pelagophyceae</taxon>
        <taxon>Pelagomonadales</taxon>
        <taxon>Pelagomonadaceae</taxon>
        <taxon>Aureococcus</taxon>
    </lineage>
</organism>
<protein>
    <recommendedName>
        <fullName evidence="2">CS domain-containing protein</fullName>
    </recommendedName>
</protein>
<dbReference type="Pfam" id="PF04969">
    <property type="entry name" value="CS"/>
    <property type="match status" value="2"/>
</dbReference>
<evidence type="ECO:0000313" key="4">
    <source>
        <dbReference type="Proteomes" id="UP001363151"/>
    </source>
</evidence>
<dbReference type="EMBL" id="JBBJCI010000256">
    <property type="protein sequence ID" value="KAK7236832.1"/>
    <property type="molecule type" value="Genomic_DNA"/>
</dbReference>
<dbReference type="PROSITE" id="PS51203">
    <property type="entry name" value="CS"/>
    <property type="match status" value="2"/>
</dbReference>
<feature type="region of interest" description="Disordered" evidence="1">
    <location>
        <begin position="476"/>
        <end position="510"/>
    </location>
</feature>
<sequence>MDDLDSVIAETNPPPAPAIPAVPLIKDAKRGSKEKRVRRGKSTEEIYADHLPKTAEEAMKAIWHKPKEIRAHERLLFKKFMSKVRRKEVPGLGKDHSPLANCYAWTQSKGYVIFVVWLQGPLDDVTVEVTEPAHVLVQTEGFPAVVDRDLAYGIDPSQDMDSVSWDKLDMIAFKIAKAEYGKRWDRLFDGDWRMLRAADFGGKKGCYDWEPNPDPEEHLSFVITVYVPEHTAKKDVTVEIKSDCARVAVAGWPAEWRRSFKFNCRSHQSTWQLAWVAPPAGDGAAPAPGLDGVKANSGPAGASFEPAWSIAGAAAEVERGSPEDMRFRRRRAVQLTCYFTELPMKRMVYDRDAAGEIHELGKIEDVKDPPKSAFAADVPDKETASRVLFVEEEDGMLTGVVAEMIAHMDGAERYRPFEALGPVSQNMLRYLPPQERDQYAFDETDEQSDPESVIQWWDRTAYDEEVEWCRSLGREPRRFLTDDPDGDLAARSRRLGLDDDDDDDDDEDDDPVVEVLAAPDAAPLPLPPGGMLGAAPVKLAPKPAAAEPAVEPRWPYGVTISKLAAAASWAPKVVSDYAFDPGAKSVKVYLSLGKHLALADDAVFVFFGYDHLRVEALHAPSKSRAVFSVDLAHDVDAEKCKFKVKADRGDVVLTLRKFNADDVWAKLNKDVNFDTGDQGVGAPAEPADNDFDGMD</sequence>
<reference evidence="3 4" key="1">
    <citation type="submission" date="2024-03" db="EMBL/GenBank/DDBJ databases">
        <title>Aureococcus anophagefferens CCMP1851 and Kratosvirus quantuckense: Draft genome of a second virus-susceptible host strain in the model system.</title>
        <authorList>
            <person name="Chase E."/>
            <person name="Truchon A.R."/>
            <person name="Schepens W."/>
            <person name="Wilhelm S.W."/>
        </authorList>
    </citation>
    <scope>NUCLEOTIDE SEQUENCE [LARGE SCALE GENOMIC DNA]</scope>
    <source>
        <strain evidence="3 4">CCMP1851</strain>
    </source>
</reference>